<keyword evidence="2 5" id="KW-0812">Transmembrane</keyword>
<protein>
    <recommendedName>
        <fullName evidence="6">ABC-2 type transporter transmembrane domain-containing protein</fullName>
    </recommendedName>
</protein>
<keyword evidence="4 5" id="KW-0472">Membrane</keyword>
<dbReference type="EMBL" id="AP028127">
    <property type="protein sequence ID" value="BEH90578.1"/>
    <property type="molecule type" value="Genomic_DNA"/>
</dbReference>
<evidence type="ECO:0000313" key="7">
    <source>
        <dbReference type="EMBL" id="BEH90578.1"/>
    </source>
</evidence>
<feature type="transmembrane region" description="Helical" evidence="5">
    <location>
        <begin position="229"/>
        <end position="251"/>
    </location>
</feature>
<sequence>MTVFKTYWKLLKRNLPLVILYTVILIGFAAANMKTNEKNLDFVASKPNIIVINQDEQGTLSRHLIDYLKTASHLKVATSSEEEQINDALFYREANYVIDIPDDYSENFMAGSAPELTVKSTGDYQASLAEMILSRYLNTASIYQKMGMDAHELTTFVDETLAQTVKVNMVSLLDVDQLTKATSYYNFASYSILACLIFIVSLLLNHFNQPTVKKRRLISPIGENKHNRILLLSNGLYALLIWLIYVAISFLLVGDIMWSPHGLIYIINAFMLTLCATSLAFLIGTLVRSPNAISGIVNVIALGSSFLCGAFVPMEWLPDSVLTIAHAIPTFYYIKTNELLKTVEAFHLDTLKPILINMVIIFGFSVLFMILTQLVSQRRRKIG</sequence>
<evidence type="ECO:0000256" key="4">
    <source>
        <dbReference type="ARBA" id="ARBA00023136"/>
    </source>
</evidence>
<gene>
    <name evidence="7" type="ORF">T23_06800</name>
</gene>
<dbReference type="PANTHER" id="PTHR43077">
    <property type="entry name" value="TRANSPORT PERMEASE YVFS-RELATED"/>
    <property type="match status" value="1"/>
</dbReference>
<dbReference type="RefSeq" id="WP_161832341.1">
    <property type="nucleotide sequence ID" value="NZ_AP028127.1"/>
</dbReference>
<dbReference type="Gene3D" id="3.40.1710.10">
    <property type="entry name" value="abc type-2 transporter like domain"/>
    <property type="match status" value="1"/>
</dbReference>
<dbReference type="InterPro" id="IPR051328">
    <property type="entry name" value="T7SS_ABC-Transporter"/>
</dbReference>
<comment type="subcellular location">
    <subcellularLocation>
        <location evidence="1">Membrane</location>
        <topology evidence="1">Multi-pass membrane protein</topology>
    </subcellularLocation>
</comment>
<reference evidence="7" key="1">
    <citation type="journal article" date="2024" name="Int. J. Syst. Evol. Microbiol.">
        <title>Turicibacter faecis sp. nov., isolated from faeces of heart failure mouse model.</title>
        <authorList>
            <person name="Imamura Y."/>
            <person name="Motooka D."/>
            <person name="Nakajima Y."/>
            <person name="Ito S."/>
            <person name="Kitakaze M."/>
            <person name="Iida T."/>
            <person name="Nakamura S."/>
        </authorList>
    </citation>
    <scope>NUCLEOTIDE SEQUENCE</scope>
    <source>
        <strain evidence="7">TC023</strain>
    </source>
</reference>
<evidence type="ECO:0000259" key="6">
    <source>
        <dbReference type="Pfam" id="PF12698"/>
    </source>
</evidence>
<evidence type="ECO:0000256" key="5">
    <source>
        <dbReference type="SAM" id="Phobius"/>
    </source>
</evidence>
<dbReference type="InterPro" id="IPR013525">
    <property type="entry name" value="ABC2_TM"/>
</dbReference>
<name>A0ABN6ZA01_9FIRM</name>
<accession>A0ABN6ZA01</accession>
<dbReference type="Pfam" id="PF12698">
    <property type="entry name" value="ABC2_membrane_3"/>
    <property type="match status" value="1"/>
</dbReference>
<keyword evidence="8" id="KW-1185">Reference proteome</keyword>
<keyword evidence="3 5" id="KW-1133">Transmembrane helix</keyword>
<feature type="transmembrane region" description="Helical" evidence="5">
    <location>
        <begin position="263"/>
        <end position="283"/>
    </location>
</feature>
<proteinExistence type="predicted"/>
<evidence type="ECO:0000256" key="1">
    <source>
        <dbReference type="ARBA" id="ARBA00004141"/>
    </source>
</evidence>
<feature type="transmembrane region" description="Helical" evidence="5">
    <location>
        <begin position="354"/>
        <end position="375"/>
    </location>
</feature>
<feature type="transmembrane region" description="Helical" evidence="5">
    <location>
        <begin position="295"/>
        <end position="314"/>
    </location>
</feature>
<evidence type="ECO:0000313" key="8">
    <source>
        <dbReference type="Proteomes" id="UP001432099"/>
    </source>
</evidence>
<evidence type="ECO:0000256" key="3">
    <source>
        <dbReference type="ARBA" id="ARBA00022989"/>
    </source>
</evidence>
<organism evidence="7 8">
    <name type="scientific">Turicibacter faecis</name>
    <dbReference type="NCBI Taxonomy" id="2963365"/>
    <lineage>
        <taxon>Bacteria</taxon>
        <taxon>Bacillati</taxon>
        <taxon>Bacillota</taxon>
        <taxon>Erysipelotrichia</taxon>
        <taxon>Erysipelotrichales</taxon>
        <taxon>Turicibacteraceae</taxon>
        <taxon>Turicibacter</taxon>
    </lineage>
</organism>
<feature type="transmembrane region" description="Helical" evidence="5">
    <location>
        <begin position="187"/>
        <end position="208"/>
    </location>
</feature>
<dbReference type="PANTHER" id="PTHR43077:SF10">
    <property type="entry name" value="TRANSPORT PERMEASE PROTEIN"/>
    <property type="match status" value="1"/>
</dbReference>
<feature type="domain" description="ABC-2 type transporter transmembrane" evidence="6">
    <location>
        <begin position="17"/>
        <end position="372"/>
    </location>
</feature>
<evidence type="ECO:0000256" key="2">
    <source>
        <dbReference type="ARBA" id="ARBA00022692"/>
    </source>
</evidence>
<dbReference type="Proteomes" id="UP001432099">
    <property type="component" value="Chromosome"/>
</dbReference>